<dbReference type="FunFam" id="3.90.700.10:FF:000002">
    <property type="entry name" value="L-aspartate oxidase"/>
    <property type="match status" value="1"/>
</dbReference>
<dbReference type="EC" id="1.4.3.16" evidence="4 12"/>
<comment type="catalytic activity">
    <reaction evidence="11">
        <text>L-aspartate + O2 = iminosuccinate + H2O2</text>
        <dbReference type="Rhea" id="RHEA:25876"/>
        <dbReference type="ChEBI" id="CHEBI:15379"/>
        <dbReference type="ChEBI" id="CHEBI:16240"/>
        <dbReference type="ChEBI" id="CHEBI:29991"/>
        <dbReference type="ChEBI" id="CHEBI:77875"/>
        <dbReference type="EC" id="1.4.3.16"/>
    </reaction>
    <physiologicalReaction direction="left-to-right" evidence="11">
        <dbReference type="Rhea" id="RHEA:25877"/>
    </physiologicalReaction>
</comment>
<evidence type="ECO:0000256" key="7">
    <source>
        <dbReference type="ARBA" id="ARBA00022642"/>
    </source>
</evidence>
<comment type="function">
    <text evidence="10">Catalyzes the oxidation of L-aspartate to iminoaspartate, the first step in the de novo biosynthesis of NAD(+).</text>
</comment>
<dbReference type="PANTHER" id="PTHR42716:SF2">
    <property type="entry name" value="L-ASPARTATE OXIDASE, CHLOROPLASTIC"/>
    <property type="match status" value="1"/>
</dbReference>
<dbReference type="InterPro" id="IPR005288">
    <property type="entry name" value="NadB"/>
</dbReference>
<dbReference type="PIRSF" id="PIRSF000171">
    <property type="entry name" value="SDHA_APRA_LASPO"/>
    <property type="match status" value="1"/>
</dbReference>
<dbReference type="GO" id="GO:0008734">
    <property type="term" value="F:L-aspartate oxidase activity"/>
    <property type="evidence" value="ECO:0007669"/>
    <property type="project" value="UniProtKB-UniRule"/>
</dbReference>
<evidence type="ECO:0000256" key="10">
    <source>
        <dbReference type="ARBA" id="ARBA00029426"/>
    </source>
</evidence>
<dbReference type="Gene3D" id="3.50.50.60">
    <property type="entry name" value="FAD/NAD(P)-binding domain"/>
    <property type="match status" value="1"/>
</dbReference>
<evidence type="ECO:0000256" key="14">
    <source>
        <dbReference type="RuleBase" id="RU362049"/>
    </source>
</evidence>
<name>A0A0B5I609_9ACTN</name>
<comment type="similarity">
    <text evidence="3 14">Belongs to the FAD-dependent oxidoreductase 2 family. NadB subfamily.</text>
</comment>
<comment type="pathway">
    <text evidence="2 14">Cofactor biosynthesis; NAD(+) biosynthesis; iminoaspartate from L-aspartate (oxidase route): step 1/1.</text>
</comment>
<evidence type="ECO:0000256" key="5">
    <source>
        <dbReference type="ARBA" id="ARBA00021901"/>
    </source>
</evidence>
<evidence type="ECO:0000256" key="11">
    <source>
        <dbReference type="ARBA" id="ARBA00048305"/>
    </source>
</evidence>
<dbReference type="InterPro" id="IPR027477">
    <property type="entry name" value="Succ_DH/fumarate_Rdtase_cat_sf"/>
</dbReference>
<evidence type="ECO:0000256" key="3">
    <source>
        <dbReference type="ARBA" id="ARBA00008562"/>
    </source>
</evidence>
<comment type="cofactor">
    <cofactor evidence="1 14">
        <name>FAD</name>
        <dbReference type="ChEBI" id="CHEBI:57692"/>
    </cofactor>
</comment>
<dbReference type="NCBIfam" id="TIGR00551">
    <property type="entry name" value="nadB"/>
    <property type="match status" value="1"/>
</dbReference>
<evidence type="ECO:0000259" key="16">
    <source>
        <dbReference type="Pfam" id="PF02910"/>
    </source>
</evidence>
<feature type="domain" description="FAD-dependent oxidoreductase 2 FAD-binding" evidence="15">
    <location>
        <begin position="18"/>
        <end position="397"/>
    </location>
</feature>
<dbReference type="Gene3D" id="3.90.700.10">
    <property type="entry name" value="Succinate dehydrogenase/fumarate reductase flavoprotein, catalytic domain"/>
    <property type="match status" value="1"/>
</dbReference>
<proteinExistence type="inferred from homology"/>
<evidence type="ECO:0000256" key="12">
    <source>
        <dbReference type="NCBIfam" id="TIGR00551"/>
    </source>
</evidence>
<dbReference type="AlphaFoldDB" id="A0A0B5I609"/>
<gene>
    <name evidence="17" type="ORF">SVTN_16820</name>
</gene>
<sequence>MTGIRLHAPTPGWSIDADVVVVGSGVAGLTAALRCTAAGLRTVVVTKARLDEGSTRWAQGGIAAALGEGDTPEQHLDDTLVAGAGLCDEDAVRLLVTEGPGAVRRLIATGADFDKTAEGEIALTREGGHHRRRIAHAGGDATGAEISRALVEAIRDRGVRFIEHALVLDLLTDAEGRTAGVTLHVMGEGQHDGVGAVHAPAVVLATGGMGQVFSATTNPGVSTGDGVALALRAGAEVSDLEFVQFHPTVLFLGAGSEGQQPLVSEAVRGEGAHLVDADGVRFMLGQHELAELAPRDIVAKAITRRMQENGTDHMYLDGRHFGAEMWAERFPTILAACRSHGIDPVTEPIPVAPAAHYASGGVRTDLHGRTTVPGLYACGEVACTGVHGANRLASNSLLEGLVFAERIAEDITAAAPRVPGAPVPHPAPVTLPLPVAGARTRIQRIMTAGAGVLRSEASLREAAEALEALHGDALAGGDDDSKAAEPGVDSWETTNLLCVARVLVAAARRREETRGCHWREDCPDRDDAQWRRHLVVHLTPERTLDVRTTDTFDFPPTLDAPREP</sequence>
<dbReference type="FunFam" id="3.50.50.60:FF:000038">
    <property type="entry name" value="L-aspartate oxidase"/>
    <property type="match status" value="1"/>
</dbReference>
<feature type="active site" description="Proton acceptor" evidence="13">
    <location>
        <position position="295"/>
    </location>
</feature>
<organism evidence="17 18">
    <name type="scientific">Streptomyces vietnamensis</name>
    <dbReference type="NCBI Taxonomy" id="362257"/>
    <lineage>
        <taxon>Bacteria</taxon>
        <taxon>Bacillati</taxon>
        <taxon>Actinomycetota</taxon>
        <taxon>Actinomycetes</taxon>
        <taxon>Kitasatosporales</taxon>
        <taxon>Streptomycetaceae</taxon>
        <taxon>Streptomyces</taxon>
    </lineage>
</organism>
<keyword evidence="9 14" id="KW-0560">Oxidoreductase</keyword>
<reference evidence="17 18" key="1">
    <citation type="submission" date="2014-12" db="EMBL/GenBank/DDBJ databases">
        <title>Complete genome sequence of Streptomyces vietnamensis strain GIMV4.0001, a genetic manipulable producer of the benzoisochromanequinone antibiotic granaticin.</title>
        <authorList>
            <person name="Deng M.R."/>
            <person name="Guo J."/>
            <person name="Ma L.Y."/>
            <person name="Feng G.D."/>
            <person name="Mo C.Y."/>
            <person name="Zhu H.H."/>
        </authorList>
    </citation>
    <scope>NUCLEOTIDE SEQUENCE [LARGE SCALE GENOMIC DNA]</scope>
    <source>
        <strain evidence="18">GIMV4.0001</strain>
    </source>
</reference>
<dbReference type="UniPathway" id="UPA00253">
    <property type="reaction ID" value="UER00326"/>
</dbReference>
<dbReference type="Gene3D" id="1.20.58.100">
    <property type="entry name" value="Fumarate reductase/succinate dehydrogenase flavoprotein-like, C-terminal domain"/>
    <property type="match status" value="1"/>
</dbReference>
<evidence type="ECO:0000259" key="15">
    <source>
        <dbReference type="Pfam" id="PF00890"/>
    </source>
</evidence>
<keyword evidence="7 14" id="KW-0662">Pyridine nucleotide biosynthesis</keyword>
<evidence type="ECO:0000313" key="17">
    <source>
        <dbReference type="EMBL" id="AJF65812.1"/>
    </source>
</evidence>
<dbReference type="PRINTS" id="PR00411">
    <property type="entry name" value="PNDRDTASEI"/>
</dbReference>
<dbReference type="SUPFAM" id="SSF51905">
    <property type="entry name" value="FAD/NAD(P)-binding domain"/>
    <property type="match status" value="1"/>
</dbReference>
<dbReference type="InterPro" id="IPR015939">
    <property type="entry name" value="Fum_Rdtase/Succ_DH_flav-like_C"/>
</dbReference>
<protein>
    <recommendedName>
        <fullName evidence="5 12">L-aspartate oxidase</fullName>
        <ecNumber evidence="4 12">1.4.3.16</ecNumber>
    </recommendedName>
</protein>
<evidence type="ECO:0000256" key="4">
    <source>
        <dbReference type="ARBA" id="ARBA00012173"/>
    </source>
</evidence>
<keyword evidence="8 14" id="KW-0274">FAD</keyword>
<evidence type="ECO:0000256" key="2">
    <source>
        <dbReference type="ARBA" id="ARBA00004950"/>
    </source>
</evidence>
<dbReference type="PANTHER" id="PTHR42716">
    <property type="entry name" value="L-ASPARTATE OXIDASE"/>
    <property type="match status" value="1"/>
</dbReference>
<accession>A0A0B5I609</accession>
<dbReference type="GO" id="GO:0033765">
    <property type="term" value="F:steroid dehydrogenase activity, acting on the CH-CH group of donors"/>
    <property type="evidence" value="ECO:0007669"/>
    <property type="project" value="UniProtKB-ARBA"/>
</dbReference>
<dbReference type="GO" id="GO:0034628">
    <property type="term" value="P:'de novo' NAD+ biosynthetic process from L-aspartate"/>
    <property type="evidence" value="ECO:0007669"/>
    <property type="project" value="TreeGrafter"/>
</dbReference>
<evidence type="ECO:0000256" key="13">
    <source>
        <dbReference type="PIRSR" id="PIRSR000171-1"/>
    </source>
</evidence>
<dbReference type="InterPro" id="IPR037099">
    <property type="entry name" value="Fum_R/Succ_DH_flav-like_C_sf"/>
</dbReference>
<evidence type="ECO:0000313" key="18">
    <source>
        <dbReference type="Proteomes" id="UP000031774"/>
    </source>
</evidence>
<dbReference type="KEGG" id="svt:SVTN_16820"/>
<dbReference type="SUPFAM" id="SSF56425">
    <property type="entry name" value="Succinate dehydrogenase/fumarate reductase flavoprotein, catalytic domain"/>
    <property type="match status" value="1"/>
</dbReference>
<dbReference type="STRING" id="362257.SVTN_16820"/>
<dbReference type="EMBL" id="CP010407">
    <property type="protein sequence ID" value="AJF65812.1"/>
    <property type="molecule type" value="Genomic_DNA"/>
</dbReference>
<evidence type="ECO:0000256" key="1">
    <source>
        <dbReference type="ARBA" id="ARBA00001974"/>
    </source>
</evidence>
<dbReference type="NCBIfam" id="NF005867">
    <property type="entry name" value="PRK07804.1"/>
    <property type="match status" value="1"/>
</dbReference>
<keyword evidence="6 14" id="KW-0285">Flavoprotein</keyword>
<dbReference type="HOGENOM" id="CLU_014312_3_0_11"/>
<dbReference type="PRINTS" id="PR00368">
    <property type="entry name" value="FADPNR"/>
</dbReference>
<dbReference type="InterPro" id="IPR036188">
    <property type="entry name" value="FAD/NAD-bd_sf"/>
</dbReference>
<keyword evidence="18" id="KW-1185">Reference proteome</keyword>
<evidence type="ECO:0000256" key="8">
    <source>
        <dbReference type="ARBA" id="ARBA00022827"/>
    </source>
</evidence>
<comment type="subcellular location">
    <subcellularLocation>
        <location evidence="14">Cytoplasm</location>
    </subcellularLocation>
</comment>
<dbReference type="RefSeq" id="WP_041129834.1">
    <property type="nucleotide sequence ID" value="NZ_CP010407.1"/>
</dbReference>
<dbReference type="GO" id="GO:0005737">
    <property type="term" value="C:cytoplasm"/>
    <property type="evidence" value="ECO:0007669"/>
    <property type="project" value="UniProtKB-SubCell"/>
</dbReference>
<dbReference type="InterPro" id="IPR003953">
    <property type="entry name" value="FAD-dep_OxRdtase_2_FAD-bd"/>
</dbReference>
<dbReference type="Proteomes" id="UP000031774">
    <property type="component" value="Chromosome"/>
</dbReference>
<evidence type="ECO:0000256" key="9">
    <source>
        <dbReference type="ARBA" id="ARBA00023002"/>
    </source>
</evidence>
<dbReference type="SUPFAM" id="SSF46977">
    <property type="entry name" value="Succinate dehydrogenase/fumarate reductase flavoprotein C-terminal domain"/>
    <property type="match status" value="1"/>
</dbReference>
<dbReference type="Pfam" id="PF02910">
    <property type="entry name" value="Succ_DH_flav_C"/>
    <property type="match status" value="1"/>
</dbReference>
<feature type="domain" description="Fumarate reductase/succinate dehydrogenase flavoprotein-like C-terminal" evidence="16">
    <location>
        <begin position="439"/>
        <end position="550"/>
    </location>
</feature>
<dbReference type="Pfam" id="PF00890">
    <property type="entry name" value="FAD_binding_2"/>
    <property type="match status" value="1"/>
</dbReference>
<evidence type="ECO:0000256" key="6">
    <source>
        <dbReference type="ARBA" id="ARBA00022630"/>
    </source>
</evidence>